<dbReference type="Proteomes" id="UP000053240">
    <property type="component" value="Unassembled WGS sequence"/>
</dbReference>
<keyword evidence="2" id="KW-1185">Reference proteome</keyword>
<protein>
    <submittedName>
        <fullName evidence="1">Uncharacterized protein</fullName>
    </submittedName>
</protein>
<name>A0A0N1INK3_PAPMA</name>
<sequence>MDKQPPSLKRDNEDHNLLERPSIAYSSTTVRRAFAVWMYCGQSNKFKHVCNYYHYLEALEDTLPEESRAASRQHELNLFTSRPPLSSYLMKNFPTLYPAVTQQNNQKTSLETNKQNINKKQNINQKIQNTDKSENTKHWYF</sequence>
<dbReference type="AlphaFoldDB" id="A0A0N1INK3"/>
<gene>
    <name evidence="1" type="ORF">RR48_03819</name>
</gene>
<dbReference type="EMBL" id="KQ461003">
    <property type="protein sequence ID" value="KPJ10031.1"/>
    <property type="molecule type" value="Genomic_DNA"/>
</dbReference>
<proteinExistence type="predicted"/>
<accession>A0A0N1INK3</accession>
<evidence type="ECO:0000313" key="1">
    <source>
        <dbReference type="EMBL" id="KPJ10031.1"/>
    </source>
</evidence>
<evidence type="ECO:0000313" key="2">
    <source>
        <dbReference type="Proteomes" id="UP000053240"/>
    </source>
</evidence>
<reference evidence="1 2" key="1">
    <citation type="journal article" date="2015" name="Nat. Commun.">
        <title>Outbred genome sequencing and CRISPR/Cas9 gene editing in butterflies.</title>
        <authorList>
            <person name="Li X."/>
            <person name="Fan D."/>
            <person name="Zhang W."/>
            <person name="Liu G."/>
            <person name="Zhang L."/>
            <person name="Zhao L."/>
            <person name="Fang X."/>
            <person name="Chen L."/>
            <person name="Dong Y."/>
            <person name="Chen Y."/>
            <person name="Ding Y."/>
            <person name="Zhao R."/>
            <person name="Feng M."/>
            <person name="Zhu Y."/>
            <person name="Feng Y."/>
            <person name="Jiang X."/>
            <person name="Zhu D."/>
            <person name="Xiang H."/>
            <person name="Feng X."/>
            <person name="Li S."/>
            <person name="Wang J."/>
            <person name="Zhang G."/>
            <person name="Kronforst M.R."/>
            <person name="Wang W."/>
        </authorList>
    </citation>
    <scope>NUCLEOTIDE SEQUENCE [LARGE SCALE GENOMIC DNA]</scope>
    <source>
        <strain evidence="1">Ya'a_city_454_Pm</strain>
        <tissue evidence="1">Whole body</tissue>
    </source>
</reference>
<dbReference type="InParanoid" id="A0A0N1INK3"/>
<organism evidence="1 2">
    <name type="scientific">Papilio machaon</name>
    <name type="common">Old World swallowtail butterfly</name>
    <dbReference type="NCBI Taxonomy" id="76193"/>
    <lineage>
        <taxon>Eukaryota</taxon>
        <taxon>Metazoa</taxon>
        <taxon>Ecdysozoa</taxon>
        <taxon>Arthropoda</taxon>
        <taxon>Hexapoda</taxon>
        <taxon>Insecta</taxon>
        <taxon>Pterygota</taxon>
        <taxon>Neoptera</taxon>
        <taxon>Endopterygota</taxon>
        <taxon>Lepidoptera</taxon>
        <taxon>Glossata</taxon>
        <taxon>Ditrysia</taxon>
        <taxon>Papilionoidea</taxon>
        <taxon>Papilionidae</taxon>
        <taxon>Papilioninae</taxon>
        <taxon>Papilio</taxon>
    </lineage>
</organism>